<feature type="region of interest" description="Disordered" evidence="2">
    <location>
        <begin position="359"/>
        <end position="389"/>
    </location>
</feature>
<dbReference type="EMBL" id="JAPDFW010000059">
    <property type="protein sequence ID" value="KAJ5077221.1"/>
    <property type="molecule type" value="Genomic_DNA"/>
</dbReference>
<dbReference type="SMART" id="SM00164">
    <property type="entry name" value="TBC"/>
    <property type="match status" value="1"/>
</dbReference>
<dbReference type="Gene3D" id="1.10.8.270">
    <property type="entry name" value="putative rabgap domain of human tbc1 domain family member 14 like domains"/>
    <property type="match status" value="1"/>
</dbReference>
<proteinExistence type="predicted"/>
<dbReference type="GO" id="GO:0005096">
    <property type="term" value="F:GTPase activator activity"/>
    <property type="evidence" value="ECO:0007669"/>
    <property type="project" value="UniProtKB-KW"/>
</dbReference>
<sequence length="535" mass="63776">MEEFNEILNNQLSLSEIKQNIVSKTLKNSKIRSFIWSLLFGCFGENPSKTILNETLQNSRKRYENIRQKYLINQEIPNSEQNFSNKKTPKITDLRKIIVLDVSRTLPGNEFFAQKQIRQNMENILILYIYEHQINQGYKQGMHELLAPIIYVYSQDLEISINEKIENKNNLENSQEYFLFFDTNFFEHTCFLIFEKLMRIASKLFINQQQPYYNPLAISVSDELVKNKFKKDKSDIERKMKKIQNILLRSKDQKLFNHLDFWKIDPYVYLLRWIRLLFFREFHLEDVLLIWDAIFADESPLTFVEYFCVSMLIFVREQILQFNDQSSILKRLLKYPPVEDISILIQSAIKLRNPNYKMANDSQQEIPKNKKQKNNKKNKKKQKQKIQENSKQKILIKQKINGENMNQSEIISGKIKNPITEAQKNPMKVSHLSKRKQLEFLTSQISSMSSIQIELAKMLDQTTDRIQSFIWENLTEDQIRLNDSIFVDIARLKQIKDVLFNRLNFEYISQYPPKEQNRKGQTRSFVLINSEKIKI</sequence>
<evidence type="ECO:0000313" key="5">
    <source>
        <dbReference type="Proteomes" id="UP001149090"/>
    </source>
</evidence>
<feature type="compositionally biased region" description="Basic residues" evidence="2">
    <location>
        <begin position="369"/>
        <end position="384"/>
    </location>
</feature>
<accession>A0A9Q0LR74</accession>
<dbReference type="PROSITE" id="PS50086">
    <property type="entry name" value="TBC_RABGAP"/>
    <property type="match status" value="1"/>
</dbReference>
<dbReference type="OMA" id="AVICNEM"/>
<dbReference type="InterPro" id="IPR000195">
    <property type="entry name" value="Rab-GAP-TBC_dom"/>
</dbReference>
<dbReference type="OrthoDB" id="27140at2759"/>
<dbReference type="Proteomes" id="UP001149090">
    <property type="component" value="Unassembled WGS sequence"/>
</dbReference>
<protein>
    <submittedName>
        <fullName evidence="4">Tbc1 domain family member 5</fullName>
    </submittedName>
</protein>
<evidence type="ECO:0000256" key="2">
    <source>
        <dbReference type="SAM" id="MobiDB-lite"/>
    </source>
</evidence>
<dbReference type="Pfam" id="PF00566">
    <property type="entry name" value="RabGAP-TBC"/>
    <property type="match status" value="1"/>
</dbReference>
<dbReference type="SUPFAM" id="SSF47923">
    <property type="entry name" value="Ypt/Rab-GAP domain of gyp1p"/>
    <property type="match status" value="2"/>
</dbReference>
<feature type="domain" description="Rab-GAP TBC" evidence="3">
    <location>
        <begin position="26"/>
        <end position="298"/>
    </location>
</feature>
<organism evidence="4 5">
    <name type="scientific">Anaeramoeba ignava</name>
    <name type="common">Anaerobic marine amoeba</name>
    <dbReference type="NCBI Taxonomy" id="1746090"/>
    <lineage>
        <taxon>Eukaryota</taxon>
        <taxon>Metamonada</taxon>
        <taxon>Anaeramoebidae</taxon>
        <taxon>Anaeramoeba</taxon>
    </lineage>
</organism>
<keyword evidence="1" id="KW-0343">GTPase activation</keyword>
<dbReference type="Gene3D" id="1.10.472.80">
    <property type="entry name" value="Ypt/Rab-GAP domain of gyp1p, domain 3"/>
    <property type="match status" value="1"/>
</dbReference>
<dbReference type="PANTHER" id="PTHR22957:SF337">
    <property type="entry name" value="TBC1 DOMAIN FAMILY MEMBER 5"/>
    <property type="match status" value="1"/>
</dbReference>
<keyword evidence="5" id="KW-1185">Reference proteome</keyword>
<evidence type="ECO:0000256" key="1">
    <source>
        <dbReference type="ARBA" id="ARBA00022468"/>
    </source>
</evidence>
<dbReference type="InterPro" id="IPR035969">
    <property type="entry name" value="Rab-GAP_TBC_sf"/>
</dbReference>
<reference evidence="4" key="1">
    <citation type="submission" date="2022-10" db="EMBL/GenBank/DDBJ databases">
        <title>Novel sulphate-reducing endosymbionts in the free-living metamonad Anaeramoeba.</title>
        <authorList>
            <person name="Jerlstrom-Hultqvist J."/>
            <person name="Cepicka I."/>
            <person name="Gallot-Lavallee L."/>
            <person name="Salas-Leiva D."/>
            <person name="Curtis B.A."/>
            <person name="Zahonova K."/>
            <person name="Pipaliya S."/>
            <person name="Dacks J."/>
            <person name="Roger A.J."/>
        </authorList>
    </citation>
    <scope>NUCLEOTIDE SEQUENCE</scope>
    <source>
        <strain evidence="4">BMAN</strain>
    </source>
</reference>
<dbReference type="PANTHER" id="PTHR22957">
    <property type="entry name" value="TBC1 DOMAIN FAMILY MEMBER GTPASE-ACTIVATING PROTEIN"/>
    <property type="match status" value="1"/>
</dbReference>
<comment type="caution">
    <text evidence="4">The sequence shown here is derived from an EMBL/GenBank/DDBJ whole genome shotgun (WGS) entry which is preliminary data.</text>
</comment>
<dbReference type="AlphaFoldDB" id="A0A9Q0LR74"/>
<evidence type="ECO:0000259" key="3">
    <source>
        <dbReference type="PROSITE" id="PS50086"/>
    </source>
</evidence>
<gene>
    <name evidence="4" type="ORF">M0811_00541</name>
</gene>
<name>A0A9Q0LR74_ANAIG</name>
<dbReference type="FunFam" id="1.10.472.80:FF:000038">
    <property type="entry name" value="TBC1 domain family member 5"/>
    <property type="match status" value="1"/>
</dbReference>
<evidence type="ECO:0000313" key="4">
    <source>
        <dbReference type="EMBL" id="KAJ5077221.1"/>
    </source>
</evidence>